<dbReference type="GO" id="GO:0030170">
    <property type="term" value="F:pyridoxal phosphate binding"/>
    <property type="evidence" value="ECO:0007669"/>
    <property type="project" value="TreeGrafter"/>
</dbReference>
<comment type="function">
    <text evidence="2 8">The glycine cleavage system catalyzes the degradation of glycine. The P protein binds the alpha-amino group of glycine through its pyridoxal phosphate cofactor; CO(2) is released and the remaining methylamine moiety is then transferred to the lipoamide cofactor of the H protein.</text>
</comment>
<dbReference type="InterPro" id="IPR020581">
    <property type="entry name" value="GDC_P"/>
</dbReference>
<evidence type="ECO:0000256" key="1">
    <source>
        <dbReference type="ARBA" id="ARBA00001933"/>
    </source>
</evidence>
<keyword evidence="13" id="KW-1185">Reference proteome</keyword>
<protein>
    <recommendedName>
        <fullName evidence="8">Glycine dehydrogenase (decarboxylating)</fullName>
        <ecNumber evidence="8">1.4.4.2</ecNumber>
    </recommendedName>
    <alternativeName>
        <fullName evidence="8">Glycine cleavage system P-protein</fullName>
    </alternativeName>
    <alternativeName>
        <fullName evidence="8">Glycine decarboxylase</fullName>
    </alternativeName>
    <alternativeName>
        <fullName evidence="8">Glycine dehydrogenase (aminomethyl-transferring)</fullName>
    </alternativeName>
</protein>
<dbReference type="RefSeq" id="WP_235291074.1">
    <property type="nucleotide sequence ID" value="NZ_BSOH01000007.1"/>
</dbReference>
<dbReference type="Gene3D" id="3.40.640.10">
    <property type="entry name" value="Type I PLP-dependent aspartate aminotransferase-like (Major domain)"/>
    <property type="match status" value="2"/>
</dbReference>
<dbReference type="PANTHER" id="PTHR11773:SF1">
    <property type="entry name" value="GLYCINE DEHYDROGENASE (DECARBOXYLATING), MITOCHONDRIAL"/>
    <property type="match status" value="1"/>
</dbReference>
<dbReference type="Gene3D" id="3.90.1150.10">
    <property type="entry name" value="Aspartate Aminotransferase, domain 1"/>
    <property type="match status" value="2"/>
</dbReference>
<dbReference type="GO" id="GO:0016594">
    <property type="term" value="F:glycine binding"/>
    <property type="evidence" value="ECO:0007669"/>
    <property type="project" value="TreeGrafter"/>
</dbReference>
<feature type="modified residue" description="N6-(pyridoxal phosphate)lysine" evidence="8 9">
    <location>
        <position position="705"/>
    </location>
</feature>
<evidence type="ECO:0000256" key="9">
    <source>
        <dbReference type="PIRSR" id="PIRSR603437-50"/>
    </source>
</evidence>
<evidence type="ECO:0000256" key="7">
    <source>
        <dbReference type="ARBA" id="ARBA00049026"/>
    </source>
</evidence>
<reference evidence="12" key="1">
    <citation type="journal article" date="2014" name="Int. J. Syst. Evol. Microbiol.">
        <title>Complete genome sequence of Corynebacterium casei LMG S-19264T (=DSM 44701T), isolated from a smear-ripened cheese.</title>
        <authorList>
            <consortium name="US DOE Joint Genome Institute (JGI-PGF)"/>
            <person name="Walter F."/>
            <person name="Albersmeier A."/>
            <person name="Kalinowski J."/>
            <person name="Ruckert C."/>
        </authorList>
    </citation>
    <scope>NUCLEOTIDE SEQUENCE</scope>
    <source>
        <strain evidence="12">NBRC 108769</strain>
    </source>
</reference>
<comment type="caution">
    <text evidence="12">The sequence shown here is derived from an EMBL/GenBank/DDBJ whole genome shotgun (WGS) entry which is preliminary data.</text>
</comment>
<evidence type="ECO:0000256" key="3">
    <source>
        <dbReference type="ARBA" id="ARBA00010756"/>
    </source>
</evidence>
<dbReference type="InterPro" id="IPR015422">
    <property type="entry name" value="PyrdxlP-dep_Trfase_small"/>
</dbReference>
<evidence type="ECO:0000259" key="11">
    <source>
        <dbReference type="Pfam" id="PF21478"/>
    </source>
</evidence>
<gene>
    <name evidence="8 12" type="primary">gcvP</name>
    <name evidence="12" type="ORF">GCM10007940_13520</name>
</gene>
<dbReference type="InterPro" id="IPR003437">
    <property type="entry name" value="GcvP"/>
</dbReference>
<keyword evidence="5 8" id="KW-0663">Pyridoxal phosphate</keyword>
<organism evidence="12 13">
    <name type="scientific">Portibacter lacus</name>
    <dbReference type="NCBI Taxonomy" id="1099794"/>
    <lineage>
        <taxon>Bacteria</taxon>
        <taxon>Pseudomonadati</taxon>
        <taxon>Bacteroidota</taxon>
        <taxon>Saprospiria</taxon>
        <taxon>Saprospirales</taxon>
        <taxon>Haliscomenobacteraceae</taxon>
        <taxon>Portibacter</taxon>
    </lineage>
</organism>
<sequence length="959" mass="106041">MQITSKGDQFSDRHIGPTKEALYEMLQTLKIDSLDTLIDETIPTDIRMIKSLEIDEALSEFEYLQHIEALGAKNIIAENYIGQGYYGTITPSVISRNIFQNPGWYTQYTPYQAEISQGRLEALLNYQTMLSDLTGMPLANASLLDEGTAAAEAMAMFYSIKNKRVKDEPINKIFVDNGVFDQTIDILYTRALPIDVEVVVGDWKDIDIEDNYFAVLLQYPNKEGEITDFRAFTEVLNEKGIYSIFAADLLSLALITPPGEFGADAVVGLTQRFGVPMGFGGPHAAYFATREEFKRSIPGRIIGVSKDIDGNFALRMALQTREQHIKRDKATSNICTAQALLAIMAGMYAVYHGPDGIKTIAENVHQRTAFLYAGLKSLGYEMANEHFFDTISINANDTLINDIKNAATEKNINFFYDDAQIRVSIDETVSDAQVRNLLSFFSKFKTGAIDHNVMLDDFQIPQSLQRTSEYLTHEIFNAHHSETKMMRYIKSLENKDLSLMHTMIPLGSCTMKLNAASELIPVSAPEFANIHPFAPVHQTKGYLEMIKQLEKDLSVITGFTACSLQPNSGAQGEYTGLLTISAYHKHHGNAHRNIALIPSSAHGTNPASAVMTGMKVVVVKCDDHGNIDVEDLKEKAEKHQNDLAALMVTYPSTHGVFESRIKEICQIIHDNGGLVYMDGANMNAQVGLTSPGHINADVCHLNLHKTFAIPHGGGGPGMGPICVNDKLKPFLPGHKYADCGGENAIKAVSSAPYGSASILLISYGYIKMLGAKGLTAATKYAILNANYIKARLESEYQVLYTGEKGRAAHELIIDMNPFKSLNITAEDIAKRLIDYGFHAPTLSFPVAGTLMIEPTESEGIEELDRFCDALLEIKKELNEIAEGKADPENNVLVNAPHTLGMLTSDEWNLPYERSKAAYPLDYLRSSKFWASVRRVDNAYGDRNLICTCPSIEAYEEAEA</sequence>
<evidence type="ECO:0000256" key="6">
    <source>
        <dbReference type="ARBA" id="ARBA00023002"/>
    </source>
</evidence>
<comment type="similarity">
    <text evidence="3 8">Belongs to the GcvP family.</text>
</comment>
<name>A0AA37WE69_9BACT</name>
<dbReference type="FunFam" id="3.40.640.10:FF:000005">
    <property type="entry name" value="Glycine dehydrogenase (decarboxylating), mitochondrial"/>
    <property type="match status" value="1"/>
</dbReference>
<proteinExistence type="inferred from homology"/>
<evidence type="ECO:0000313" key="12">
    <source>
        <dbReference type="EMBL" id="GLR16737.1"/>
    </source>
</evidence>
<dbReference type="GO" id="GO:0019464">
    <property type="term" value="P:glycine decarboxylation via glycine cleavage system"/>
    <property type="evidence" value="ECO:0007669"/>
    <property type="project" value="UniProtKB-UniRule"/>
</dbReference>
<dbReference type="PANTHER" id="PTHR11773">
    <property type="entry name" value="GLYCINE DEHYDROGENASE, DECARBOXYLATING"/>
    <property type="match status" value="1"/>
</dbReference>
<feature type="domain" description="Glycine dehydrogenase C-terminal" evidence="11">
    <location>
        <begin position="777"/>
        <end position="897"/>
    </location>
</feature>
<feature type="domain" description="Glycine cleavage system P-protein N-terminal" evidence="10">
    <location>
        <begin position="12"/>
        <end position="441"/>
    </location>
</feature>
<reference evidence="12" key="2">
    <citation type="submission" date="2023-01" db="EMBL/GenBank/DDBJ databases">
        <title>Draft genome sequence of Portibacter lacus strain NBRC 108769.</title>
        <authorList>
            <person name="Sun Q."/>
            <person name="Mori K."/>
        </authorList>
    </citation>
    <scope>NUCLEOTIDE SEQUENCE</scope>
    <source>
        <strain evidence="12">NBRC 108769</strain>
    </source>
</reference>
<evidence type="ECO:0000313" key="13">
    <source>
        <dbReference type="Proteomes" id="UP001156666"/>
    </source>
</evidence>
<dbReference type="FunFam" id="3.40.640.10:FF:000007">
    <property type="entry name" value="glycine dehydrogenase (Decarboxylating), mitochondrial"/>
    <property type="match status" value="1"/>
</dbReference>
<dbReference type="EMBL" id="BSOH01000007">
    <property type="protein sequence ID" value="GLR16737.1"/>
    <property type="molecule type" value="Genomic_DNA"/>
</dbReference>
<comment type="cofactor">
    <cofactor evidence="1 8 9">
        <name>pyridoxal 5'-phosphate</name>
        <dbReference type="ChEBI" id="CHEBI:597326"/>
    </cofactor>
</comment>
<dbReference type="AlphaFoldDB" id="A0AA37WE69"/>
<dbReference type="Proteomes" id="UP001156666">
    <property type="component" value="Unassembled WGS sequence"/>
</dbReference>
<evidence type="ECO:0000256" key="5">
    <source>
        <dbReference type="ARBA" id="ARBA00022898"/>
    </source>
</evidence>
<evidence type="ECO:0000256" key="8">
    <source>
        <dbReference type="HAMAP-Rule" id="MF_00711"/>
    </source>
</evidence>
<dbReference type="InterPro" id="IPR049316">
    <property type="entry name" value="GDC-P_C"/>
</dbReference>
<dbReference type="InterPro" id="IPR015424">
    <property type="entry name" value="PyrdxlP-dep_Trfase"/>
</dbReference>
<dbReference type="InterPro" id="IPR049315">
    <property type="entry name" value="GDC-P_N"/>
</dbReference>
<dbReference type="Pfam" id="PF21478">
    <property type="entry name" value="GcvP2_C"/>
    <property type="match status" value="1"/>
</dbReference>
<dbReference type="SUPFAM" id="SSF53383">
    <property type="entry name" value="PLP-dependent transferases"/>
    <property type="match status" value="2"/>
</dbReference>
<dbReference type="CDD" id="cd00613">
    <property type="entry name" value="GDC-P"/>
    <property type="match status" value="2"/>
</dbReference>
<keyword evidence="6 8" id="KW-0560">Oxidoreductase</keyword>
<dbReference type="InterPro" id="IPR015421">
    <property type="entry name" value="PyrdxlP-dep_Trfase_major"/>
</dbReference>
<dbReference type="GO" id="GO:0005960">
    <property type="term" value="C:glycine cleavage complex"/>
    <property type="evidence" value="ECO:0007669"/>
    <property type="project" value="TreeGrafter"/>
</dbReference>
<evidence type="ECO:0000259" key="10">
    <source>
        <dbReference type="Pfam" id="PF02347"/>
    </source>
</evidence>
<dbReference type="NCBIfam" id="NF003346">
    <property type="entry name" value="PRK04366.1"/>
    <property type="match status" value="1"/>
</dbReference>
<dbReference type="NCBIfam" id="TIGR00461">
    <property type="entry name" value="gcvP"/>
    <property type="match status" value="1"/>
</dbReference>
<accession>A0AA37WE69</accession>
<dbReference type="Pfam" id="PF02347">
    <property type="entry name" value="GDC-P"/>
    <property type="match status" value="2"/>
</dbReference>
<dbReference type="EC" id="1.4.4.2" evidence="8"/>
<dbReference type="HAMAP" id="MF_00711">
    <property type="entry name" value="GcvP"/>
    <property type="match status" value="1"/>
</dbReference>
<evidence type="ECO:0000256" key="2">
    <source>
        <dbReference type="ARBA" id="ARBA00003788"/>
    </source>
</evidence>
<evidence type="ECO:0000256" key="4">
    <source>
        <dbReference type="ARBA" id="ARBA00011690"/>
    </source>
</evidence>
<dbReference type="GO" id="GO:0004375">
    <property type="term" value="F:glycine dehydrogenase (decarboxylating) activity"/>
    <property type="evidence" value="ECO:0007669"/>
    <property type="project" value="UniProtKB-EC"/>
</dbReference>
<dbReference type="GO" id="GO:0005829">
    <property type="term" value="C:cytosol"/>
    <property type="evidence" value="ECO:0007669"/>
    <property type="project" value="TreeGrafter"/>
</dbReference>
<comment type="subunit">
    <text evidence="4 8">The glycine cleavage system is composed of four proteins: P, T, L and H.</text>
</comment>
<comment type="catalytic activity">
    <reaction evidence="7 8">
        <text>N(6)-[(R)-lipoyl]-L-lysyl-[glycine-cleavage complex H protein] + glycine + H(+) = N(6)-[(R)-S(8)-aminomethyldihydrolipoyl]-L-lysyl-[glycine-cleavage complex H protein] + CO2</text>
        <dbReference type="Rhea" id="RHEA:24304"/>
        <dbReference type="Rhea" id="RHEA-COMP:10494"/>
        <dbReference type="Rhea" id="RHEA-COMP:10495"/>
        <dbReference type="ChEBI" id="CHEBI:15378"/>
        <dbReference type="ChEBI" id="CHEBI:16526"/>
        <dbReference type="ChEBI" id="CHEBI:57305"/>
        <dbReference type="ChEBI" id="CHEBI:83099"/>
        <dbReference type="ChEBI" id="CHEBI:83143"/>
        <dbReference type="EC" id="1.4.4.2"/>
    </reaction>
</comment>
<feature type="domain" description="Glycine cleavage system P-protein N-terminal" evidence="10">
    <location>
        <begin position="459"/>
        <end position="733"/>
    </location>
</feature>